<reference evidence="2 3" key="1">
    <citation type="submission" date="2024-04" db="EMBL/GenBank/DDBJ databases">
        <title>Novel species of the genus Ideonella isolated from streams.</title>
        <authorList>
            <person name="Lu H."/>
        </authorList>
    </citation>
    <scope>NUCLEOTIDE SEQUENCE [LARGE SCALE GENOMIC DNA]</scope>
    <source>
        <strain evidence="2 3">DXS29W</strain>
    </source>
</reference>
<name>A0ABU9BW50_9BURK</name>
<feature type="compositionally biased region" description="Pro residues" evidence="1">
    <location>
        <begin position="83"/>
        <end position="96"/>
    </location>
</feature>
<feature type="compositionally biased region" description="Basic and acidic residues" evidence="1">
    <location>
        <begin position="67"/>
        <end position="79"/>
    </location>
</feature>
<evidence type="ECO:0000313" key="3">
    <source>
        <dbReference type="Proteomes" id="UP001371218"/>
    </source>
</evidence>
<sequence length="239" mass="25667">MSRTNTASAPPPRWRTALAITVVLLAVALAVLGLRRFMQGAAQPKQQVARIAVLPDKLPPPPPPPPKEQKEEPPPKSAKETPAPDPQPKPQNPAPEPLKMEGATGTGPSAFAAGSVTQDYRGGAPTIGGTAASGVGNDNARRAQERLYANAVRQLLRDELERHLSADAGELTATFALWVENNGHVSRWEIEDHDAQVEARRQAALKNALDQSAERLQLPPQQIALAQPMRFRLTVRPGG</sequence>
<comment type="caution">
    <text evidence="2">The sequence shown here is derived from an EMBL/GenBank/DDBJ whole genome shotgun (WGS) entry which is preliminary data.</text>
</comment>
<evidence type="ECO:0000256" key="1">
    <source>
        <dbReference type="SAM" id="MobiDB-lite"/>
    </source>
</evidence>
<keyword evidence="3" id="KW-1185">Reference proteome</keyword>
<dbReference type="RefSeq" id="WP_341427113.1">
    <property type="nucleotide sequence ID" value="NZ_JBBUTG010000011.1"/>
</dbReference>
<proteinExistence type="predicted"/>
<gene>
    <name evidence="2" type="ORF">AACH06_17905</name>
</gene>
<accession>A0ABU9BW50</accession>
<organism evidence="2 3">
    <name type="scientific">Ideonella lacteola</name>
    <dbReference type="NCBI Taxonomy" id="2984193"/>
    <lineage>
        <taxon>Bacteria</taxon>
        <taxon>Pseudomonadati</taxon>
        <taxon>Pseudomonadota</taxon>
        <taxon>Betaproteobacteria</taxon>
        <taxon>Burkholderiales</taxon>
        <taxon>Sphaerotilaceae</taxon>
        <taxon>Ideonella</taxon>
    </lineage>
</organism>
<evidence type="ECO:0008006" key="4">
    <source>
        <dbReference type="Google" id="ProtNLM"/>
    </source>
</evidence>
<protein>
    <recommendedName>
        <fullName evidence="4">TonB-dependent receptor</fullName>
    </recommendedName>
</protein>
<dbReference type="Proteomes" id="UP001371218">
    <property type="component" value="Unassembled WGS sequence"/>
</dbReference>
<feature type="region of interest" description="Disordered" evidence="1">
    <location>
        <begin position="54"/>
        <end position="118"/>
    </location>
</feature>
<feature type="compositionally biased region" description="Pro residues" evidence="1">
    <location>
        <begin position="57"/>
        <end position="66"/>
    </location>
</feature>
<evidence type="ECO:0000313" key="2">
    <source>
        <dbReference type="EMBL" id="MEK8032698.1"/>
    </source>
</evidence>
<dbReference type="EMBL" id="JBBUTG010000011">
    <property type="protein sequence ID" value="MEK8032698.1"/>
    <property type="molecule type" value="Genomic_DNA"/>
</dbReference>